<feature type="compositionally biased region" description="Low complexity" evidence="7">
    <location>
        <begin position="824"/>
        <end position="842"/>
    </location>
</feature>
<keyword evidence="11" id="KW-1185">Reference proteome</keyword>
<feature type="domain" description="ABC transporter" evidence="9">
    <location>
        <begin position="481"/>
        <end position="710"/>
    </location>
</feature>
<dbReference type="STRING" id="7217.B3LXU4"/>
<feature type="compositionally biased region" description="Basic and acidic residues" evidence="7">
    <location>
        <begin position="843"/>
        <end position="934"/>
    </location>
</feature>
<protein>
    <submittedName>
        <fullName evidence="10">Uncharacterized protein, isoform B</fullName>
        <ecNumber evidence="10">3.6.1.3</ecNumber>
    </submittedName>
</protein>
<dbReference type="Pfam" id="PF00005">
    <property type="entry name" value="ABC_tran"/>
    <property type="match status" value="2"/>
</dbReference>
<evidence type="ECO:0000256" key="2">
    <source>
        <dbReference type="ARBA" id="ARBA00022692"/>
    </source>
</evidence>
<dbReference type="CDD" id="cd03263">
    <property type="entry name" value="ABC_subfamily_A"/>
    <property type="match status" value="1"/>
</dbReference>
<dbReference type="EMBL" id="CH902617">
    <property type="protein sequence ID" value="EDV41751.2"/>
    <property type="molecule type" value="Genomic_DNA"/>
</dbReference>
<reference evidence="10 11" key="1">
    <citation type="journal article" date="2007" name="Nature">
        <title>Evolution of genes and genomes on the Drosophila phylogeny.</title>
        <authorList>
            <consortium name="Drosophila 12 Genomes Consortium"/>
            <person name="Clark A.G."/>
            <person name="Eisen M.B."/>
            <person name="Smith D.R."/>
            <person name="Bergman C.M."/>
            <person name="Oliver B."/>
            <person name="Markow T.A."/>
            <person name="Kaufman T.C."/>
            <person name="Kellis M."/>
            <person name="Gelbart W."/>
            <person name="Iyer V.N."/>
            <person name="Pollard D.A."/>
            <person name="Sackton T.B."/>
            <person name="Larracuente A.M."/>
            <person name="Singh N.D."/>
            <person name="Abad J.P."/>
            <person name="Abt D.N."/>
            <person name="Adryan B."/>
            <person name="Aguade M."/>
            <person name="Akashi H."/>
            <person name="Anderson W.W."/>
            <person name="Aquadro C.F."/>
            <person name="Ardell D.H."/>
            <person name="Arguello R."/>
            <person name="Artieri C.G."/>
            <person name="Barbash D.A."/>
            <person name="Barker D."/>
            <person name="Barsanti P."/>
            <person name="Batterham P."/>
            <person name="Batzoglou S."/>
            <person name="Begun D."/>
            <person name="Bhutkar A."/>
            <person name="Blanco E."/>
            <person name="Bosak S.A."/>
            <person name="Bradley R.K."/>
            <person name="Brand A.D."/>
            <person name="Brent M.R."/>
            <person name="Brooks A.N."/>
            <person name="Brown R.H."/>
            <person name="Butlin R.K."/>
            <person name="Caggese C."/>
            <person name="Calvi B.R."/>
            <person name="Bernardo de Carvalho A."/>
            <person name="Caspi A."/>
            <person name="Castrezana S."/>
            <person name="Celniker S.E."/>
            <person name="Chang J.L."/>
            <person name="Chapple C."/>
            <person name="Chatterji S."/>
            <person name="Chinwalla A."/>
            <person name="Civetta A."/>
            <person name="Clifton S.W."/>
            <person name="Comeron J.M."/>
            <person name="Costello J.C."/>
            <person name="Coyne J.A."/>
            <person name="Daub J."/>
            <person name="David R.G."/>
            <person name="Delcher A.L."/>
            <person name="Delehaunty K."/>
            <person name="Do C.B."/>
            <person name="Ebling H."/>
            <person name="Edwards K."/>
            <person name="Eickbush T."/>
            <person name="Evans J.D."/>
            <person name="Filipski A."/>
            <person name="Findeiss S."/>
            <person name="Freyhult E."/>
            <person name="Fulton L."/>
            <person name="Fulton R."/>
            <person name="Garcia A.C."/>
            <person name="Gardiner A."/>
            <person name="Garfield D.A."/>
            <person name="Garvin B.E."/>
            <person name="Gibson G."/>
            <person name="Gilbert D."/>
            <person name="Gnerre S."/>
            <person name="Godfrey J."/>
            <person name="Good R."/>
            <person name="Gotea V."/>
            <person name="Gravely B."/>
            <person name="Greenberg A.J."/>
            <person name="Griffiths-Jones S."/>
            <person name="Gross S."/>
            <person name="Guigo R."/>
            <person name="Gustafson E.A."/>
            <person name="Haerty W."/>
            <person name="Hahn M.W."/>
            <person name="Halligan D.L."/>
            <person name="Halpern A.L."/>
            <person name="Halter G.M."/>
            <person name="Han M.V."/>
            <person name="Heger A."/>
            <person name="Hillier L."/>
            <person name="Hinrichs A.S."/>
            <person name="Holmes I."/>
            <person name="Hoskins R.A."/>
            <person name="Hubisz M.J."/>
            <person name="Hultmark D."/>
            <person name="Huntley M.A."/>
            <person name="Jaffe D.B."/>
            <person name="Jagadeeshan S."/>
            <person name="Jeck W.R."/>
            <person name="Johnson J."/>
            <person name="Jones C.D."/>
            <person name="Jordan W.C."/>
            <person name="Karpen G.H."/>
            <person name="Kataoka E."/>
            <person name="Keightley P.D."/>
            <person name="Kheradpour P."/>
            <person name="Kirkness E.F."/>
            <person name="Koerich L.B."/>
            <person name="Kristiansen K."/>
            <person name="Kudrna D."/>
            <person name="Kulathinal R.J."/>
            <person name="Kumar S."/>
            <person name="Kwok R."/>
            <person name="Lander E."/>
            <person name="Langley C.H."/>
            <person name="Lapoint R."/>
            <person name="Lazzaro B.P."/>
            <person name="Lee S.J."/>
            <person name="Levesque L."/>
            <person name="Li R."/>
            <person name="Lin C.F."/>
            <person name="Lin M.F."/>
            <person name="Lindblad-Toh K."/>
            <person name="Llopart A."/>
            <person name="Long M."/>
            <person name="Low L."/>
            <person name="Lozovsky E."/>
            <person name="Lu J."/>
            <person name="Luo M."/>
            <person name="Machado C.A."/>
            <person name="Makalowski W."/>
            <person name="Marzo M."/>
            <person name="Matsuda M."/>
            <person name="Matzkin L."/>
            <person name="McAllister B."/>
            <person name="McBride C.S."/>
            <person name="McKernan B."/>
            <person name="McKernan K."/>
            <person name="Mendez-Lago M."/>
            <person name="Minx P."/>
            <person name="Mollenhauer M.U."/>
            <person name="Montooth K."/>
            <person name="Mount S.M."/>
            <person name="Mu X."/>
            <person name="Myers E."/>
            <person name="Negre B."/>
            <person name="Newfeld S."/>
            <person name="Nielsen R."/>
            <person name="Noor M.A."/>
            <person name="O'Grady P."/>
            <person name="Pachter L."/>
            <person name="Papaceit M."/>
            <person name="Parisi M.J."/>
            <person name="Parisi M."/>
            <person name="Parts L."/>
            <person name="Pedersen J.S."/>
            <person name="Pesole G."/>
            <person name="Phillippy A.M."/>
            <person name="Ponting C.P."/>
            <person name="Pop M."/>
            <person name="Porcelli D."/>
            <person name="Powell J.R."/>
            <person name="Prohaska S."/>
            <person name="Pruitt K."/>
            <person name="Puig M."/>
            <person name="Quesneville H."/>
            <person name="Ram K.R."/>
            <person name="Rand D."/>
            <person name="Rasmussen M.D."/>
            <person name="Reed L.K."/>
            <person name="Reenan R."/>
            <person name="Reily A."/>
            <person name="Remington K.A."/>
            <person name="Rieger T.T."/>
            <person name="Ritchie M.G."/>
            <person name="Robin C."/>
            <person name="Rogers Y.H."/>
            <person name="Rohde C."/>
            <person name="Rozas J."/>
            <person name="Rubenfield M.J."/>
            <person name="Ruiz A."/>
            <person name="Russo S."/>
            <person name="Salzberg S.L."/>
            <person name="Sanchez-Gracia A."/>
            <person name="Saranga D.J."/>
            <person name="Sato H."/>
            <person name="Schaeffer S.W."/>
            <person name="Schatz M.C."/>
            <person name="Schlenke T."/>
            <person name="Schwartz R."/>
            <person name="Segarra C."/>
            <person name="Singh R.S."/>
            <person name="Sirot L."/>
            <person name="Sirota M."/>
            <person name="Sisneros N.B."/>
            <person name="Smith C.D."/>
            <person name="Smith T.F."/>
            <person name="Spieth J."/>
            <person name="Stage D.E."/>
            <person name="Stark A."/>
            <person name="Stephan W."/>
            <person name="Strausberg R.L."/>
            <person name="Strempel S."/>
            <person name="Sturgill D."/>
            <person name="Sutton G."/>
            <person name="Sutton G.G."/>
            <person name="Tao W."/>
            <person name="Teichmann S."/>
            <person name="Tobari Y.N."/>
            <person name="Tomimura Y."/>
            <person name="Tsolas J.M."/>
            <person name="Valente V.L."/>
            <person name="Venter E."/>
            <person name="Venter J.C."/>
            <person name="Vicario S."/>
            <person name="Vieira F.G."/>
            <person name="Vilella A.J."/>
            <person name="Villasante A."/>
            <person name="Walenz B."/>
            <person name="Wang J."/>
            <person name="Wasserman M."/>
            <person name="Watts T."/>
            <person name="Wilson D."/>
            <person name="Wilson R.K."/>
            <person name="Wing R.A."/>
            <person name="Wolfner M.F."/>
            <person name="Wong A."/>
            <person name="Wong G.K."/>
            <person name="Wu C.I."/>
            <person name="Wu G."/>
            <person name="Yamamoto D."/>
            <person name="Yang H.P."/>
            <person name="Yang S.P."/>
            <person name="Yorke J.A."/>
            <person name="Yoshida K."/>
            <person name="Zdobnov E."/>
            <person name="Zhang P."/>
            <person name="Zhang Y."/>
            <person name="Zimin A.V."/>
            <person name="Baldwin J."/>
            <person name="Abdouelleil A."/>
            <person name="Abdulkadir J."/>
            <person name="Abebe A."/>
            <person name="Abera B."/>
            <person name="Abreu J."/>
            <person name="Acer S.C."/>
            <person name="Aftuck L."/>
            <person name="Alexander A."/>
            <person name="An P."/>
            <person name="Anderson E."/>
            <person name="Anderson S."/>
            <person name="Arachi H."/>
            <person name="Azer M."/>
            <person name="Bachantsang P."/>
            <person name="Barry A."/>
            <person name="Bayul T."/>
            <person name="Berlin A."/>
            <person name="Bessette D."/>
            <person name="Bloom T."/>
            <person name="Blye J."/>
            <person name="Boguslavskiy L."/>
            <person name="Bonnet C."/>
            <person name="Boukhgalter B."/>
            <person name="Bourzgui I."/>
            <person name="Brown A."/>
            <person name="Cahill P."/>
            <person name="Channer S."/>
            <person name="Cheshatsang Y."/>
            <person name="Chuda L."/>
            <person name="Citroen M."/>
            <person name="Collymore A."/>
            <person name="Cooke P."/>
            <person name="Costello M."/>
            <person name="D'Aco K."/>
            <person name="Daza R."/>
            <person name="De Haan G."/>
            <person name="DeGray S."/>
            <person name="DeMaso C."/>
            <person name="Dhargay N."/>
            <person name="Dooley K."/>
            <person name="Dooley E."/>
            <person name="Doricent M."/>
            <person name="Dorje P."/>
            <person name="Dorjee K."/>
            <person name="Dupes A."/>
            <person name="Elong R."/>
            <person name="Falk J."/>
            <person name="Farina A."/>
            <person name="Faro S."/>
            <person name="Ferguson D."/>
            <person name="Fisher S."/>
            <person name="Foley C.D."/>
            <person name="Franke A."/>
            <person name="Friedrich D."/>
            <person name="Gadbois L."/>
            <person name="Gearin G."/>
            <person name="Gearin C.R."/>
            <person name="Giannoukos G."/>
            <person name="Goode T."/>
            <person name="Graham J."/>
            <person name="Grandbois E."/>
            <person name="Grewal S."/>
            <person name="Gyaltsen K."/>
            <person name="Hafez N."/>
            <person name="Hagos B."/>
            <person name="Hall J."/>
            <person name="Henson C."/>
            <person name="Hollinger A."/>
            <person name="Honan T."/>
            <person name="Huard M.D."/>
            <person name="Hughes L."/>
            <person name="Hurhula B."/>
            <person name="Husby M.E."/>
            <person name="Kamat A."/>
            <person name="Kanga B."/>
            <person name="Kashin S."/>
            <person name="Khazanovich D."/>
            <person name="Kisner P."/>
            <person name="Lance K."/>
            <person name="Lara M."/>
            <person name="Lee W."/>
            <person name="Lennon N."/>
            <person name="Letendre F."/>
            <person name="LeVine R."/>
            <person name="Lipovsky A."/>
            <person name="Liu X."/>
            <person name="Liu J."/>
            <person name="Liu S."/>
            <person name="Lokyitsang T."/>
            <person name="Lokyitsang Y."/>
            <person name="Lubonja R."/>
            <person name="Lui A."/>
            <person name="MacDonald P."/>
            <person name="Magnisalis V."/>
            <person name="Maru K."/>
            <person name="Matthews C."/>
            <person name="McCusker W."/>
            <person name="McDonough S."/>
            <person name="Mehta T."/>
            <person name="Meldrim J."/>
            <person name="Meneus L."/>
            <person name="Mihai O."/>
            <person name="Mihalev A."/>
            <person name="Mihova T."/>
            <person name="Mittelman R."/>
            <person name="Mlenga V."/>
            <person name="Montmayeur A."/>
            <person name="Mulrain L."/>
            <person name="Navidi A."/>
            <person name="Naylor J."/>
            <person name="Negash T."/>
            <person name="Nguyen T."/>
            <person name="Nguyen N."/>
            <person name="Nicol R."/>
            <person name="Norbu C."/>
            <person name="Norbu N."/>
            <person name="Novod N."/>
            <person name="O'Neill B."/>
            <person name="Osman S."/>
            <person name="Markiewicz E."/>
            <person name="Oyono O.L."/>
            <person name="Patti C."/>
            <person name="Phunkhang P."/>
            <person name="Pierre F."/>
            <person name="Priest M."/>
            <person name="Raghuraman S."/>
            <person name="Rege F."/>
            <person name="Reyes R."/>
            <person name="Rise C."/>
            <person name="Rogov P."/>
            <person name="Ross K."/>
            <person name="Ryan E."/>
            <person name="Settipalli S."/>
            <person name="Shea T."/>
            <person name="Sherpa N."/>
            <person name="Shi L."/>
            <person name="Shih D."/>
            <person name="Sparrow T."/>
            <person name="Spaulding J."/>
            <person name="Stalker J."/>
            <person name="Stange-Thomann N."/>
            <person name="Stavropoulos S."/>
            <person name="Stone C."/>
            <person name="Strader C."/>
            <person name="Tesfaye S."/>
            <person name="Thomson T."/>
            <person name="Thoulutsang Y."/>
            <person name="Thoulutsang D."/>
            <person name="Topham K."/>
            <person name="Topping I."/>
            <person name="Tsamla T."/>
            <person name="Vassiliev H."/>
            <person name="Vo A."/>
            <person name="Wangchuk T."/>
            <person name="Wangdi T."/>
            <person name="Weiand M."/>
            <person name="Wilkinson J."/>
            <person name="Wilson A."/>
            <person name="Yadav S."/>
            <person name="Young G."/>
            <person name="Yu Q."/>
            <person name="Zembek L."/>
            <person name="Zhong D."/>
            <person name="Zimmer A."/>
            <person name="Zwirko Z."/>
            <person name="Jaffe D.B."/>
            <person name="Alvarez P."/>
            <person name="Brockman W."/>
            <person name="Butler J."/>
            <person name="Chin C."/>
            <person name="Gnerre S."/>
            <person name="Grabherr M."/>
            <person name="Kleber M."/>
            <person name="Mauceli E."/>
            <person name="MacCallum I."/>
        </authorList>
    </citation>
    <scope>NUCLEOTIDE SEQUENCE [LARGE SCALE GENOMIC DNA]</scope>
    <source>
        <strain evidence="11">Tucson 14024-0371.13</strain>
    </source>
</reference>
<dbReference type="PANTHER" id="PTHR19229">
    <property type="entry name" value="ATP-BINDING CASSETTE TRANSPORTER SUBFAMILY A ABCA"/>
    <property type="match status" value="1"/>
</dbReference>
<dbReference type="InParanoid" id="B3LXU4"/>
<feature type="transmembrane region" description="Helical" evidence="8">
    <location>
        <begin position="1193"/>
        <end position="1211"/>
    </location>
</feature>
<feature type="transmembrane region" description="Helical" evidence="8">
    <location>
        <begin position="244"/>
        <end position="267"/>
    </location>
</feature>
<dbReference type="GO" id="GO:0016020">
    <property type="term" value="C:membrane"/>
    <property type="evidence" value="ECO:0007669"/>
    <property type="project" value="UniProtKB-SubCell"/>
</dbReference>
<dbReference type="InterPro" id="IPR027417">
    <property type="entry name" value="P-loop_NTPase"/>
</dbReference>
<dbReference type="SUPFAM" id="SSF52540">
    <property type="entry name" value="P-loop containing nucleoside triphosphate hydrolases"/>
    <property type="match status" value="2"/>
</dbReference>
<feature type="transmembrane region" description="Helical" evidence="8">
    <location>
        <begin position="25"/>
        <end position="46"/>
    </location>
</feature>
<dbReference type="PROSITE" id="PS50893">
    <property type="entry name" value="ABC_TRANSPORTER_2"/>
    <property type="match status" value="2"/>
</dbReference>
<dbReference type="PROSITE" id="PS00211">
    <property type="entry name" value="ABC_TRANSPORTER_1"/>
    <property type="match status" value="1"/>
</dbReference>
<dbReference type="InterPro" id="IPR026082">
    <property type="entry name" value="ABCA"/>
</dbReference>
<dbReference type="InterPro" id="IPR003593">
    <property type="entry name" value="AAA+_ATPase"/>
</dbReference>
<dbReference type="GO" id="GO:0016887">
    <property type="term" value="F:ATP hydrolysis activity"/>
    <property type="evidence" value="ECO:0007669"/>
    <property type="project" value="InterPro"/>
</dbReference>
<dbReference type="InterPro" id="IPR013525">
    <property type="entry name" value="ABC2_TM"/>
</dbReference>
<dbReference type="GeneID" id="6500414"/>
<dbReference type="InterPro" id="IPR003439">
    <property type="entry name" value="ABC_transporter-like_ATP-bd"/>
</dbReference>
<organism evidence="10 11">
    <name type="scientific">Drosophila ananassae</name>
    <name type="common">Fruit fly</name>
    <dbReference type="NCBI Taxonomy" id="7217"/>
    <lineage>
        <taxon>Eukaryota</taxon>
        <taxon>Metazoa</taxon>
        <taxon>Ecdysozoa</taxon>
        <taxon>Arthropoda</taxon>
        <taxon>Hexapoda</taxon>
        <taxon>Insecta</taxon>
        <taxon>Pterygota</taxon>
        <taxon>Neoptera</taxon>
        <taxon>Endopterygota</taxon>
        <taxon>Diptera</taxon>
        <taxon>Brachycera</taxon>
        <taxon>Muscomorpha</taxon>
        <taxon>Ephydroidea</taxon>
        <taxon>Drosophilidae</taxon>
        <taxon>Drosophila</taxon>
        <taxon>Sophophora</taxon>
    </lineage>
</organism>
<feature type="transmembrane region" description="Helical" evidence="8">
    <location>
        <begin position="1293"/>
        <end position="1315"/>
    </location>
</feature>
<gene>
    <name evidence="10" type="primary">Dana\GF17630</name>
    <name evidence="10" type="synonym">dana_GLEANR_18893</name>
    <name evidence="10" type="ORF">GF17630</name>
</gene>
<dbReference type="KEGG" id="dan:6500414"/>
<dbReference type="Proteomes" id="UP000007801">
    <property type="component" value="Unassembled WGS sequence"/>
</dbReference>
<dbReference type="eggNOG" id="KOG0059">
    <property type="taxonomic scope" value="Eukaryota"/>
</dbReference>
<feature type="region of interest" description="Disordered" evidence="7">
    <location>
        <begin position="789"/>
        <end position="934"/>
    </location>
</feature>
<feature type="transmembrane region" description="Helical" evidence="8">
    <location>
        <begin position="1377"/>
        <end position="1394"/>
    </location>
</feature>
<keyword evidence="10" id="KW-0378">Hydrolase</keyword>
<evidence type="ECO:0000256" key="4">
    <source>
        <dbReference type="ARBA" id="ARBA00022840"/>
    </source>
</evidence>
<feature type="transmembrane region" description="Helical" evidence="8">
    <location>
        <begin position="201"/>
        <end position="224"/>
    </location>
</feature>
<evidence type="ECO:0000256" key="5">
    <source>
        <dbReference type="ARBA" id="ARBA00022989"/>
    </source>
</evidence>
<feature type="transmembrane region" description="Helical" evidence="8">
    <location>
        <begin position="382"/>
        <end position="403"/>
    </location>
</feature>
<dbReference type="Gene3D" id="3.40.50.300">
    <property type="entry name" value="P-loop containing nucleotide triphosphate hydrolases"/>
    <property type="match status" value="2"/>
</dbReference>
<evidence type="ECO:0000256" key="1">
    <source>
        <dbReference type="ARBA" id="ARBA00004141"/>
    </source>
</evidence>
<feature type="transmembrane region" description="Helical" evidence="8">
    <location>
        <begin position="1321"/>
        <end position="1341"/>
    </location>
</feature>
<feature type="transmembrane region" description="Helical" evidence="8">
    <location>
        <begin position="308"/>
        <end position="328"/>
    </location>
</feature>
<comment type="subcellular location">
    <subcellularLocation>
        <location evidence="1">Membrane</location>
        <topology evidence="1">Multi-pass membrane protein</topology>
    </subcellularLocation>
</comment>
<feature type="transmembrane region" description="Helical" evidence="8">
    <location>
        <begin position="1232"/>
        <end position="1255"/>
    </location>
</feature>
<dbReference type="EC" id="3.6.1.3" evidence="10"/>
<accession>B3LXU4</accession>
<feature type="transmembrane region" description="Helical" evidence="8">
    <location>
        <begin position="960"/>
        <end position="980"/>
    </location>
</feature>
<evidence type="ECO:0000256" key="7">
    <source>
        <dbReference type="SAM" id="MobiDB-lite"/>
    </source>
</evidence>
<evidence type="ECO:0000259" key="9">
    <source>
        <dbReference type="PROSITE" id="PS50893"/>
    </source>
</evidence>
<dbReference type="SMART" id="SM00382">
    <property type="entry name" value="AAA"/>
    <property type="match status" value="2"/>
</dbReference>
<dbReference type="GO" id="GO:0005524">
    <property type="term" value="F:ATP binding"/>
    <property type="evidence" value="ECO:0007669"/>
    <property type="project" value="UniProtKB-KW"/>
</dbReference>
<feature type="transmembrane region" description="Helical" evidence="8">
    <location>
        <begin position="1261"/>
        <end position="1286"/>
    </location>
</feature>
<keyword evidence="3" id="KW-0547">Nucleotide-binding</keyword>
<dbReference type="GO" id="GO:0005319">
    <property type="term" value="F:lipid transporter activity"/>
    <property type="evidence" value="ECO:0007669"/>
    <property type="project" value="TreeGrafter"/>
</dbReference>
<evidence type="ECO:0000313" key="10">
    <source>
        <dbReference type="EMBL" id="EDV41751.2"/>
    </source>
</evidence>
<keyword evidence="2 8" id="KW-0812">Transmembrane</keyword>
<dbReference type="FunCoup" id="B3LXU4">
    <property type="interactions" value="39"/>
</dbReference>
<dbReference type="FunFam" id="3.40.50.300:FF:002275">
    <property type="entry name" value="ATP-binding cassette, subfamily A (ABC1), member 16"/>
    <property type="match status" value="1"/>
</dbReference>
<evidence type="ECO:0000256" key="3">
    <source>
        <dbReference type="ARBA" id="ARBA00022741"/>
    </source>
</evidence>
<keyword evidence="5 8" id="KW-1133">Transmembrane helix</keyword>
<feature type="region of interest" description="Disordered" evidence="7">
    <location>
        <begin position="1740"/>
        <end position="1771"/>
    </location>
</feature>
<dbReference type="HOGENOM" id="CLU_272058_0_0_1"/>
<keyword evidence="6 8" id="KW-0472">Membrane</keyword>
<dbReference type="GO" id="GO:0140359">
    <property type="term" value="F:ABC-type transporter activity"/>
    <property type="evidence" value="ECO:0007669"/>
    <property type="project" value="InterPro"/>
</dbReference>
<dbReference type="InterPro" id="IPR017871">
    <property type="entry name" value="ABC_transporter-like_CS"/>
</dbReference>
<feature type="transmembrane region" description="Helical" evidence="8">
    <location>
        <begin position="279"/>
        <end position="302"/>
    </location>
</feature>
<proteinExistence type="predicted"/>
<dbReference type="PANTHER" id="PTHR19229:SF250">
    <property type="entry name" value="ABC TRANSPORTER DOMAIN-CONTAINING PROTEIN-RELATED"/>
    <property type="match status" value="1"/>
</dbReference>
<name>B3LXU4_DROAN</name>
<feature type="transmembrane region" description="Helical" evidence="8">
    <location>
        <begin position="340"/>
        <end position="362"/>
    </location>
</feature>
<evidence type="ECO:0000256" key="6">
    <source>
        <dbReference type="ARBA" id="ARBA00023136"/>
    </source>
</evidence>
<dbReference type="OrthoDB" id="10255969at2759"/>
<keyword evidence="4" id="KW-0067">ATP-binding</keyword>
<evidence type="ECO:0000313" key="11">
    <source>
        <dbReference type="Proteomes" id="UP000007801"/>
    </source>
</evidence>
<sequence length="1771" mass="201680">MGSCRNFRLLLWKDFHVVLANPTEFILVILSSFFIPLLLWIVMGIIRYDLKIKEAEIFPPKSVHTNLYDELYFSPYNNLIEGFFHEFANETEFKKTVGFIDFAKLEDGLTENARALGLAFPDEWFSYEKFPDHLKLTIYMPAYKNQKNFSYFESGFLFISKKLIISFAQRLKNQANTYLPKVQMVQFPYPRHKENKYAEMACTMPIIILASFFLPTVTIAKHIIAEKENNEKSLLTAMGVTQCLLWMAWYTKAMILFLLCLLFFFIFICLSEVFVFSNYLLLILIFIVYIHSCITFAFLISAFCTKTYWGILATSVLFVITVVPYALLPPVSFELMPQIFCCFCLNSAMFYMFNVICALEQISIGVDWRTFISTIVPEDISILGVLAIMLVMSLICVFLCLYVEQVMPGSQSSIFSCRCCKKSLFSTHQYHPLSVLSYDTARKFVDCCLSPMYYCVQRPEDADAEDRIVGGQTHKDDEPTVHMDRVSKEFRKKTAVAKLSIKMYKDECLAILGPSGSGKTTALHMMGGILRPTSGIIKINGFDIERNPEKAKIGVGFCPQQNVLFRGLTVNQQINFFSLLKGKKTSAANRETSNYIDKLNLKEYENKNVSKLSKGNQRRVSLACSLCGGASVVLCDEPSSGLDPSGKQQLMELLQSEKSGRTIVLATQDVEEGQMLGDRIIILADGQICSQGTMENIKQNNHESYKLSCQMGPNCDQRKVTELVKRVAPSARVSVQGSSISYIIRGSFAEKFVDMLHQLEDRKRNLDVISYSWRDATLEDVFKTAATPWKKRARAGGNIPKRSTEDLATQTDGPDRPTRRAQRAQRAAEAEAAAALAAAAAERSARENAEREARDAENRDREARERQAREREAKERDDRERDDRERDKDNAAREKRDRETFMEKKPLRPLDPETDHEAESDTSEREWRTDPEGGRRNRTCCKFCEAMLMKKALYIWNHKYMFLLILIIPIIWFIVAIYLLPLTEKVKNRISSDLADYIDLNLPSFSDDTVVLLEDPEGYEAEALAYEKLVTLPAVIEQCKEPIVHYLVGDSPLLMEKLKLQYVCGATFDKDVDIIAWYNDVAFEHSSPLALVLVYKAILKIEIGKSFDITLTRGIMKKQAMKTKAVSYRDLDRSLSQTRNLRDVLDKFRYFKKDDEVNSKEPDYPAIKEPNQFAQREILGDHKLNGKRLTLTIGIWSYISLVLSIFILFVVEERVKKLQLQQEIQGLGKFNFWCTHFLWDFVIFCICVIILSLALETYTNFIQILVVLIMIGFACLPFTYVLSLIFSSPEAALVGAFFIHLFTGAILFAFVYVVTALIDNNMYFIIFPTIIGCFGIFKCIYGYKYCEINPAIDSLNCDFGRIHPNCGCDDLVLWPEIWWLLGHGIFWFILLWILEKGYFCRAFANRKNSKRRQGSSVTFRQKADENPDVIRKYPLVLDKVTKKYHRGPTAVKDVSLQLEQGECYGLLGPNGAGKTTTLKMIAGEIKISSGKIYIKGKNGQAASAKQNVAYCSQSGPLHDFYSGKQALKMALLLRGDSRKNLDKKCEKLAKDFHIQSSLPKKTKNCTDATKRKISLAAESSGPSIVCLDEPTSGIDSYASQSLWKNLKSRTVLIASQNMDEVTSNCSRVGIMDSGGMKHPEELQSMQAQNSHVLVLKLKVQGRPQEQQETLRRLTFDMNYFSNATLRKRVGCCLVYNFFQGQMDKIVSFVESKRTIWKLESYSVSPASLDEVFIKLDNEKKEAARLSSSSEESDYDSKGKARRKKKDDQPKG</sequence>
<evidence type="ECO:0000256" key="8">
    <source>
        <dbReference type="SAM" id="Phobius"/>
    </source>
</evidence>
<feature type="domain" description="ABC transporter" evidence="9">
    <location>
        <begin position="1435"/>
        <end position="1658"/>
    </location>
</feature>
<dbReference type="Pfam" id="PF12698">
    <property type="entry name" value="ABC2_membrane_3"/>
    <property type="match status" value="2"/>
</dbReference>